<evidence type="ECO:0000313" key="2">
    <source>
        <dbReference type="EMBL" id="MDI6102242.1"/>
    </source>
</evidence>
<dbReference type="InterPro" id="IPR010982">
    <property type="entry name" value="Lambda_DNA-bd_dom_sf"/>
</dbReference>
<dbReference type="Proteomes" id="UP001241758">
    <property type="component" value="Unassembled WGS sequence"/>
</dbReference>
<reference evidence="2 3" key="1">
    <citation type="submission" date="2023-05" db="EMBL/GenBank/DDBJ databases">
        <title>Actinoplanes sp. NEAU-A12 genome sequencing.</title>
        <authorList>
            <person name="Wang Z.-S."/>
        </authorList>
    </citation>
    <scope>NUCLEOTIDE SEQUENCE [LARGE SCALE GENOMIC DNA]</scope>
    <source>
        <strain evidence="2 3">NEAU-A12</strain>
    </source>
</reference>
<dbReference type="SMART" id="SM00530">
    <property type="entry name" value="HTH_XRE"/>
    <property type="match status" value="1"/>
</dbReference>
<evidence type="ECO:0000259" key="1">
    <source>
        <dbReference type="PROSITE" id="PS50943"/>
    </source>
</evidence>
<sequence>MTVSNRLQTDGRGSGMNHLGAILREARVKAGLSLAGMAKRTGYSRSYIGNIETGERQATPDVIRKYEEALGEDLNRRSLLMGSLGILAADSADDTATAIAHEVSNGRYGLLTELQTSHATDRGIAALVGRDAASLASLTKWSGRGNPLLRVNAAGILAKVPSPVVGSEAVTVLRNDGHVRELYVTAVLSRVLALPWNEAAGFATADGLNEQQVGKLTNELGNQYDAGARWCAAVTLYRNRSANHEAVTGSLLAALRTETATENVRTIGAALAGVDPLKL</sequence>
<evidence type="ECO:0000313" key="3">
    <source>
        <dbReference type="Proteomes" id="UP001241758"/>
    </source>
</evidence>
<organism evidence="2 3">
    <name type="scientific">Actinoplanes sandaracinus</name>
    <dbReference type="NCBI Taxonomy" id="3045177"/>
    <lineage>
        <taxon>Bacteria</taxon>
        <taxon>Bacillati</taxon>
        <taxon>Actinomycetota</taxon>
        <taxon>Actinomycetes</taxon>
        <taxon>Micromonosporales</taxon>
        <taxon>Micromonosporaceae</taxon>
        <taxon>Actinoplanes</taxon>
    </lineage>
</organism>
<accession>A0ABT6WR75</accession>
<dbReference type="SUPFAM" id="SSF47413">
    <property type="entry name" value="lambda repressor-like DNA-binding domains"/>
    <property type="match status" value="1"/>
</dbReference>
<protein>
    <submittedName>
        <fullName evidence="2">Helix-turn-helix domain-containing protein</fullName>
    </submittedName>
</protein>
<dbReference type="InterPro" id="IPR001387">
    <property type="entry name" value="Cro/C1-type_HTH"/>
</dbReference>
<feature type="domain" description="HTH cro/C1-type" evidence="1">
    <location>
        <begin position="23"/>
        <end position="77"/>
    </location>
</feature>
<comment type="caution">
    <text evidence="2">The sequence shown here is derived from an EMBL/GenBank/DDBJ whole genome shotgun (WGS) entry which is preliminary data.</text>
</comment>
<dbReference type="CDD" id="cd00093">
    <property type="entry name" value="HTH_XRE"/>
    <property type="match status" value="1"/>
</dbReference>
<name>A0ABT6WR75_9ACTN</name>
<dbReference type="PROSITE" id="PS50943">
    <property type="entry name" value="HTH_CROC1"/>
    <property type="match status" value="1"/>
</dbReference>
<dbReference type="Gene3D" id="1.10.260.40">
    <property type="entry name" value="lambda repressor-like DNA-binding domains"/>
    <property type="match status" value="1"/>
</dbReference>
<keyword evidence="3" id="KW-1185">Reference proteome</keyword>
<dbReference type="Pfam" id="PF01381">
    <property type="entry name" value="HTH_3"/>
    <property type="match status" value="1"/>
</dbReference>
<dbReference type="EMBL" id="JASCTH010000018">
    <property type="protein sequence ID" value="MDI6102242.1"/>
    <property type="molecule type" value="Genomic_DNA"/>
</dbReference>
<proteinExistence type="predicted"/>
<gene>
    <name evidence="2" type="ORF">QLQ12_26850</name>
</gene>